<organism evidence="1">
    <name type="scientific">mine drainage metagenome</name>
    <dbReference type="NCBI Taxonomy" id="410659"/>
    <lineage>
        <taxon>unclassified sequences</taxon>
        <taxon>metagenomes</taxon>
        <taxon>ecological metagenomes</taxon>
    </lineage>
</organism>
<protein>
    <submittedName>
        <fullName evidence="1">Uncharacterized protein</fullName>
    </submittedName>
</protein>
<sequence>MRYTLRLLTAQQLQRTASLICALERLRKDQKERLGERRFTVGAWLGSASTPNTHDGSYGAVAKLKSYKTTKRGDRPFLLNRCP</sequence>
<reference evidence="1" key="1">
    <citation type="submission" date="2013-08" db="EMBL/GenBank/DDBJ databases">
        <authorList>
            <person name="Mendez C."/>
            <person name="Richter M."/>
            <person name="Ferrer M."/>
            <person name="Sanchez J."/>
        </authorList>
    </citation>
    <scope>NUCLEOTIDE SEQUENCE</scope>
</reference>
<comment type="caution">
    <text evidence="1">The sequence shown here is derived from an EMBL/GenBank/DDBJ whole genome shotgun (WGS) entry which is preliminary data.</text>
</comment>
<reference evidence="1" key="2">
    <citation type="journal article" date="2014" name="ISME J.">
        <title>Microbial stratification in low pH oxic and suboxic macroscopic growths along an acid mine drainage.</title>
        <authorList>
            <person name="Mendez-Garcia C."/>
            <person name="Mesa V."/>
            <person name="Sprenger R.R."/>
            <person name="Richter M."/>
            <person name="Diez M.S."/>
            <person name="Solano J."/>
            <person name="Bargiela R."/>
            <person name="Golyshina O.V."/>
            <person name="Manteca A."/>
            <person name="Ramos J.L."/>
            <person name="Gallego J.R."/>
            <person name="Llorente I."/>
            <person name="Martins Dos Santos V.A."/>
            <person name="Jensen O.N."/>
            <person name="Pelaez A.I."/>
            <person name="Sanchez J."/>
            <person name="Ferrer M."/>
        </authorList>
    </citation>
    <scope>NUCLEOTIDE SEQUENCE</scope>
</reference>
<feature type="non-terminal residue" evidence="1">
    <location>
        <position position="83"/>
    </location>
</feature>
<evidence type="ECO:0000313" key="1">
    <source>
        <dbReference type="EMBL" id="EQD42309.1"/>
    </source>
</evidence>
<proteinExistence type="predicted"/>
<name>T1ANM4_9ZZZZ</name>
<gene>
    <name evidence="1" type="ORF">B1B_14110</name>
</gene>
<dbReference type="EMBL" id="AUZY01009318">
    <property type="protein sequence ID" value="EQD42309.1"/>
    <property type="molecule type" value="Genomic_DNA"/>
</dbReference>
<accession>T1ANM4</accession>
<dbReference type="AlphaFoldDB" id="T1ANM4"/>